<reference evidence="4" key="1">
    <citation type="submission" date="2017-02" db="UniProtKB">
        <authorList>
            <consortium name="WormBaseParasite"/>
        </authorList>
    </citation>
    <scope>IDENTIFICATION</scope>
</reference>
<feature type="region of interest" description="Disordered" evidence="1">
    <location>
        <begin position="1"/>
        <end position="32"/>
    </location>
</feature>
<sequence length="75" mass="8356">MSKIEANGNGDVIGQDGMENTLTNESTDEDNNCLEKCDEMTEMNEATSQMQSNRKKLAEKNFQIFHGNKKGSSTH</sequence>
<evidence type="ECO:0000313" key="3">
    <source>
        <dbReference type="Proteomes" id="UP000278627"/>
    </source>
</evidence>
<reference evidence="2 3" key="2">
    <citation type="submission" date="2018-11" db="EMBL/GenBank/DDBJ databases">
        <authorList>
            <consortium name="Pathogen Informatics"/>
        </authorList>
    </citation>
    <scope>NUCLEOTIDE SEQUENCE [LARGE SCALE GENOMIC DNA]</scope>
</reference>
<accession>A0A0N4T551</accession>
<keyword evidence="3" id="KW-1185">Reference proteome</keyword>
<organism evidence="4">
    <name type="scientific">Brugia pahangi</name>
    <name type="common">Filarial nematode worm</name>
    <dbReference type="NCBI Taxonomy" id="6280"/>
    <lineage>
        <taxon>Eukaryota</taxon>
        <taxon>Metazoa</taxon>
        <taxon>Ecdysozoa</taxon>
        <taxon>Nematoda</taxon>
        <taxon>Chromadorea</taxon>
        <taxon>Rhabditida</taxon>
        <taxon>Spirurina</taxon>
        <taxon>Spiruromorpha</taxon>
        <taxon>Filarioidea</taxon>
        <taxon>Onchocercidae</taxon>
        <taxon>Brugia</taxon>
    </lineage>
</organism>
<proteinExistence type="predicted"/>
<dbReference type="EMBL" id="UZAD01000857">
    <property type="protein sequence ID" value="VDN84488.1"/>
    <property type="molecule type" value="Genomic_DNA"/>
</dbReference>
<dbReference type="Proteomes" id="UP000278627">
    <property type="component" value="Unassembled WGS sequence"/>
</dbReference>
<evidence type="ECO:0000313" key="2">
    <source>
        <dbReference type="EMBL" id="VDN84488.1"/>
    </source>
</evidence>
<evidence type="ECO:0000256" key="1">
    <source>
        <dbReference type="SAM" id="MobiDB-lite"/>
    </source>
</evidence>
<dbReference type="AlphaFoldDB" id="A0A0N4T551"/>
<name>A0A0N4T551_BRUPA</name>
<dbReference type="WBParaSite" id="BPAG_0000333201-mRNA-1">
    <property type="protein sequence ID" value="BPAG_0000333201-mRNA-1"/>
    <property type="gene ID" value="BPAG_0000333201"/>
</dbReference>
<protein>
    <submittedName>
        <fullName evidence="2 4">Uncharacterized protein</fullName>
    </submittedName>
</protein>
<evidence type="ECO:0000313" key="4">
    <source>
        <dbReference type="WBParaSite" id="BPAG_0000333201-mRNA-1"/>
    </source>
</evidence>
<gene>
    <name evidence="2" type="ORF">BPAG_LOCUS3302</name>
</gene>